<evidence type="ECO:0000313" key="1">
    <source>
        <dbReference type="EMBL" id="MBM7717616.1"/>
    </source>
</evidence>
<name>A0ABS2RGA2_9BACI</name>
<protein>
    <submittedName>
        <fullName evidence="1">Uncharacterized protein</fullName>
    </submittedName>
</protein>
<gene>
    <name evidence="1" type="ORF">JOC94_004647</name>
</gene>
<proteinExistence type="predicted"/>
<dbReference type="Proteomes" id="UP000823485">
    <property type="component" value="Unassembled WGS sequence"/>
</dbReference>
<keyword evidence="2" id="KW-1185">Reference proteome</keyword>
<sequence>MEIDYLGAIYITALSHPHVAKVSDETGVLFEVNFAQMLKNDSFTGQSLGTKSSYVHNPEA</sequence>
<comment type="caution">
    <text evidence="1">The sequence shown here is derived from an EMBL/GenBank/DDBJ whole genome shotgun (WGS) entry which is preliminary data.</text>
</comment>
<dbReference type="RefSeq" id="WP_077109556.1">
    <property type="nucleotide sequence ID" value="NZ_JAFBFH010000059.1"/>
</dbReference>
<reference evidence="1 2" key="1">
    <citation type="submission" date="2021-01" db="EMBL/GenBank/DDBJ databases">
        <title>Genomic Encyclopedia of Type Strains, Phase IV (KMG-IV): sequencing the most valuable type-strain genomes for metagenomic binning, comparative biology and taxonomic classification.</title>
        <authorList>
            <person name="Goeker M."/>
        </authorList>
    </citation>
    <scope>NUCLEOTIDE SEQUENCE [LARGE SCALE GENOMIC DNA]</scope>
    <source>
        <strain evidence="1 2">DSM 105453</strain>
    </source>
</reference>
<dbReference type="EMBL" id="JAFBFH010000059">
    <property type="protein sequence ID" value="MBM7717616.1"/>
    <property type="molecule type" value="Genomic_DNA"/>
</dbReference>
<accession>A0ABS2RGA2</accession>
<evidence type="ECO:0000313" key="2">
    <source>
        <dbReference type="Proteomes" id="UP000823485"/>
    </source>
</evidence>
<organism evidence="1 2">
    <name type="scientific">Siminovitchia thermophila</name>
    <dbReference type="NCBI Taxonomy" id="1245522"/>
    <lineage>
        <taxon>Bacteria</taxon>
        <taxon>Bacillati</taxon>
        <taxon>Bacillota</taxon>
        <taxon>Bacilli</taxon>
        <taxon>Bacillales</taxon>
        <taxon>Bacillaceae</taxon>
        <taxon>Siminovitchia</taxon>
    </lineage>
</organism>